<reference evidence="2 3" key="1">
    <citation type="submission" date="2016-08" db="EMBL/GenBank/DDBJ databases">
        <title>Draft genome sequence of allopolyploid Zygosaccharomyces rouxii.</title>
        <authorList>
            <person name="Watanabe J."/>
            <person name="Uehara K."/>
            <person name="Mogi Y."/>
            <person name="Tsukioka Y."/>
        </authorList>
    </citation>
    <scope>NUCLEOTIDE SEQUENCE [LARGE SCALE GENOMIC DNA]</scope>
    <source>
        <strain evidence="2 3">NBRC 110957</strain>
    </source>
</reference>
<accession>A0A1Q3A8H1</accession>
<feature type="region of interest" description="Disordered" evidence="1">
    <location>
        <begin position="375"/>
        <end position="420"/>
    </location>
</feature>
<dbReference type="EMBL" id="BDGX01000032">
    <property type="protein sequence ID" value="GAV51853.1"/>
    <property type="molecule type" value="Genomic_DNA"/>
</dbReference>
<gene>
    <name evidence="2" type="ORF">ZYGR_0AF03240</name>
</gene>
<dbReference type="PANTHER" id="PTHR28057:SF1">
    <property type="entry name" value="PROTEIN IFH1-RELATED"/>
    <property type="match status" value="1"/>
</dbReference>
<feature type="compositionally biased region" description="Acidic residues" evidence="1">
    <location>
        <begin position="148"/>
        <end position="186"/>
    </location>
</feature>
<dbReference type="InterPro" id="IPR018837">
    <property type="entry name" value="TF_CRF1/IFH1"/>
</dbReference>
<feature type="compositionally biased region" description="Basic residues" evidence="1">
    <location>
        <begin position="870"/>
        <end position="890"/>
    </location>
</feature>
<feature type="region of interest" description="Disordered" evidence="1">
    <location>
        <begin position="570"/>
        <end position="604"/>
    </location>
</feature>
<feature type="compositionally biased region" description="Basic residues" evidence="1">
    <location>
        <begin position="481"/>
        <end position="502"/>
    </location>
</feature>
<dbReference type="Pfam" id="PF10380">
    <property type="entry name" value="CRF1"/>
    <property type="match status" value="1"/>
</dbReference>
<dbReference type="GO" id="GO:0060962">
    <property type="term" value="P:regulation of ribosomal protein gene transcription by RNA polymerase II"/>
    <property type="evidence" value="ECO:0007669"/>
    <property type="project" value="InterPro"/>
</dbReference>
<feature type="compositionally biased region" description="Basic and acidic residues" evidence="1">
    <location>
        <begin position="664"/>
        <end position="677"/>
    </location>
</feature>
<dbReference type="Proteomes" id="UP000187013">
    <property type="component" value="Unassembled WGS sequence"/>
</dbReference>
<dbReference type="PANTHER" id="PTHR28057">
    <property type="entry name" value="PROTEIN IFH1-RELATED"/>
    <property type="match status" value="1"/>
</dbReference>
<name>A0A1Q3A8H1_ZYGRO</name>
<feature type="region of interest" description="Disordered" evidence="1">
    <location>
        <begin position="757"/>
        <end position="777"/>
    </location>
</feature>
<feature type="compositionally biased region" description="Low complexity" evidence="1">
    <location>
        <begin position="757"/>
        <end position="767"/>
    </location>
</feature>
<dbReference type="OrthoDB" id="4047468at2759"/>
<feature type="region of interest" description="Disordered" evidence="1">
    <location>
        <begin position="1"/>
        <end position="261"/>
    </location>
</feature>
<feature type="compositionally biased region" description="Basic and acidic residues" evidence="1">
    <location>
        <begin position="582"/>
        <end position="604"/>
    </location>
</feature>
<feature type="region of interest" description="Disordered" evidence="1">
    <location>
        <begin position="644"/>
        <end position="708"/>
    </location>
</feature>
<feature type="compositionally biased region" description="Acidic residues" evidence="1">
    <location>
        <begin position="283"/>
        <end position="300"/>
    </location>
</feature>
<protein>
    <recommendedName>
        <fullName evidence="4">Protein IFH1</fullName>
    </recommendedName>
</protein>
<feature type="region of interest" description="Disordered" evidence="1">
    <location>
        <begin position="463"/>
        <end position="504"/>
    </location>
</feature>
<feature type="region of interest" description="Disordered" evidence="1">
    <location>
        <begin position="274"/>
        <end position="308"/>
    </location>
</feature>
<evidence type="ECO:0000256" key="1">
    <source>
        <dbReference type="SAM" id="MobiDB-lite"/>
    </source>
</evidence>
<dbReference type="AlphaFoldDB" id="A0A1Q3A8H1"/>
<feature type="compositionally biased region" description="Basic and acidic residues" evidence="1">
    <location>
        <begin position="206"/>
        <end position="235"/>
    </location>
</feature>
<feature type="region of interest" description="Disordered" evidence="1">
    <location>
        <begin position="861"/>
        <end position="911"/>
    </location>
</feature>
<evidence type="ECO:0000313" key="3">
    <source>
        <dbReference type="Proteomes" id="UP000187013"/>
    </source>
</evidence>
<dbReference type="GO" id="GO:0003712">
    <property type="term" value="F:transcription coregulator activity"/>
    <property type="evidence" value="ECO:0007669"/>
    <property type="project" value="InterPro"/>
</dbReference>
<feature type="compositionally biased region" description="Basic and acidic residues" evidence="1">
    <location>
        <begin position="376"/>
        <end position="391"/>
    </location>
</feature>
<sequence>MTEGSSSRKSPLYSGQVGKKLPGPLAKKYPQNNNLGPVTRPRRFSLLYSSDSSDSEGSDVDEKDADLKNQQRRGSNRAKSISSNAGGKKSKLIHQSSDIQEDKEGEEDYEDANDREDEDEDEDEDGDGDENGNENGNENSVPEQAISSEDEEVDDDEESDEDDDEDDDNSESESESNDTSSSEEDIDFVKLQAQRKKRSMKALSALKRDGSNLEEERGSKRLATERRQPDRKDAIDPTSPSLENEQAVSSTDGSDIDEETVNTEALSFKFRKDDDGIRFGKADDEESEEDIGEEVQDADDTTNNSLEIQPEDNLNQLHVPHFSDSEDSEYNIDQDAYFNAIEDEDDLVGIENKLDPNEDEDGDVLREEENMISALQHDDDISFDGSIRESGSDPAETMSMLAAEQNKSADEDHESDDEDDEMMSVFDMPFFEDPKFASLYYCEDGSEPRLSLSTSLPLLTSDEKMLRKKRREAKRMERKERIQRRKQLKEKRNRLKKSGVKKAKSDYNDEEFMFGIFFNNDQDDSESGFNDGSLELKKKLDFDSPLRRLGSAAASDISSDDEYDNILMDIANIPSSDDSDDEKLSKDERSHENGEAKFDEPVKSASERLELELGETDDEFQEDSSVTNVFIDIDDLDPDSFYFHYSEDDASTSYSEMMTDDTDVDKQEKEEESKEDVMETVTYANDESTDEDDNLPPPSSRSKNIGTKAKEVVSANVVGLKPPKLGTWETDSKPFTIIDGLSTKSLYPLMQEHQHLLEQQQRAQSQSPEYHSSHEATTVNGDELTLNELLNMSELEDDDATAPSYSQVASDWYQRPAVPLSAFRNKGVNSQEDDEFMLPANSTRKVPIGYIGSERTRRKIDKVKELQRKKNEKKRKLKKRKRLLKLKRDRQRAEKENDVQSHGTIGVDEGEASLQLPDSDFIMDRAIEDAQQETEGQRSRKNSVKSVGLAEIHEILGNDNSDLLENNVELFEANAEEDAAAMEVTDADILASLTAPVDLNDMGRRPFWRRRQSIVEAAAENLRFTKNGLFSESALADIEGFFNNSGVTSNAFEFNETLQ</sequence>
<feature type="compositionally biased region" description="Acidic residues" evidence="1">
    <location>
        <begin position="99"/>
        <end position="132"/>
    </location>
</feature>
<proteinExistence type="predicted"/>
<feature type="compositionally biased region" description="Acidic residues" evidence="1">
    <location>
        <begin position="411"/>
        <end position="420"/>
    </location>
</feature>
<feature type="compositionally biased region" description="Polar residues" evidence="1">
    <location>
        <begin position="238"/>
        <end position="253"/>
    </location>
</feature>
<organism evidence="2 3">
    <name type="scientific">Zygosaccharomyces rouxii</name>
    <dbReference type="NCBI Taxonomy" id="4956"/>
    <lineage>
        <taxon>Eukaryota</taxon>
        <taxon>Fungi</taxon>
        <taxon>Dikarya</taxon>
        <taxon>Ascomycota</taxon>
        <taxon>Saccharomycotina</taxon>
        <taxon>Saccharomycetes</taxon>
        <taxon>Saccharomycetales</taxon>
        <taxon>Saccharomycetaceae</taxon>
        <taxon>Zygosaccharomyces</taxon>
    </lineage>
</organism>
<feature type="compositionally biased region" description="Acidic residues" evidence="1">
    <location>
        <begin position="53"/>
        <end position="64"/>
    </location>
</feature>
<evidence type="ECO:0008006" key="4">
    <source>
        <dbReference type="Google" id="ProtNLM"/>
    </source>
</evidence>
<evidence type="ECO:0000313" key="2">
    <source>
        <dbReference type="EMBL" id="GAV51853.1"/>
    </source>
</evidence>
<comment type="caution">
    <text evidence="2">The sequence shown here is derived from an EMBL/GenBank/DDBJ whole genome shotgun (WGS) entry which is preliminary data.</text>
</comment>